<name>A0A6C0ELA0_9ZZZZ</name>
<proteinExistence type="predicted"/>
<reference evidence="1" key="1">
    <citation type="journal article" date="2020" name="Nature">
        <title>Giant virus diversity and host interactions through global metagenomics.</title>
        <authorList>
            <person name="Schulz F."/>
            <person name="Roux S."/>
            <person name="Paez-Espino D."/>
            <person name="Jungbluth S."/>
            <person name="Walsh D.A."/>
            <person name="Denef V.J."/>
            <person name="McMahon K.D."/>
            <person name="Konstantinidis K.T."/>
            <person name="Eloe-Fadrosh E.A."/>
            <person name="Kyrpides N.C."/>
            <person name="Woyke T."/>
        </authorList>
    </citation>
    <scope>NUCLEOTIDE SEQUENCE</scope>
    <source>
        <strain evidence="1">GVMAG-M-3300001351-8</strain>
    </source>
</reference>
<evidence type="ECO:0000313" key="1">
    <source>
        <dbReference type="EMBL" id="QHT29069.1"/>
    </source>
</evidence>
<protein>
    <submittedName>
        <fullName evidence="1">Uncharacterized protein</fullName>
    </submittedName>
</protein>
<dbReference type="AlphaFoldDB" id="A0A6C0ELA0"/>
<sequence length="298" mass="35827">MKEFDLIYLELGRFIDSINIKKQWNIEHTIIPDLDYKKELRCMSRIWDSKHWDINKQCKNSVFLDELCKSCYKRNTSSKIGRVNEYPDEESVIDWYIKGLRKHNPLLKNIYSEINLNNYKKFVTKKSIKHNINNKEQMESSKIEVSSKKIKFKIKTKLNKDEYNNYDLDKDLYISKDINELQEWWEDFNTEKIKIFDNINNSYGIFATDIVDNKNYLLNKKKIIIGEFYDWESDLVDTSYKNSNNVVFDPITNLPINEYLIYEKTAIYHNVAPGKYRIYRYDELNRELINTSSVEALF</sequence>
<organism evidence="1">
    <name type="scientific">viral metagenome</name>
    <dbReference type="NCBI Taxonomy" id="1070528"/>
    <lineage>
        <taxon>unclassified sequences</taxon>
        <taxon>metagenomes</taxon>
        <taxon>organismal metagenomes</taxon>
    </lineage>
</organism>
<accession>A0A6C0ELA0</accession>
<dbReference type="EMBL" id="MN738868">
    <property type="protein sequence ID" value="QHT29069.1"/>
    <property type="molecule type" value="Genomic_DNA"/>
</dbReference>